<dbReference type="RefSeq" id="WP_160984290.1">
    <property type="nucleotide sequence ID" value="NZ_WVTD01000001.1"/>
</dbReference>
<organism evidence="2 3">
    <name type="scientific">Novosphingobium silvae</name>
    <dbReference type="NCBI Taxonomy" id="2692619"/>
    <lineage>
        <taxon>Bacteria</taxon>
        <taxon>Pseudomonadati</taxon>
        <taxon>Pseudomonadota</taxon>
        <taxon>Alphaproteobacteria</taxon>
        <taxon>Sphingomonadales</taxon>
        <taxon>Sphingomonadaceae</taxon>
        <taxon>Novosphingobium</taxon>
    </lineage>
</organism>
<keyword evidence="1" id="KW-0732">Signal</keyword>
<dbReference type="AlphaFoldDB" id="A0A7X4GDE1"/>
<comment type="caution">
    <text evidence="2">The sequence shown here is derived from an EMBL/GenBank/DDBJ whole genome shotgun (WGS) entry which is preliminary data.</text>
</comment>
<proteinExistence type="predicted"/>
<dbReference type="Proteomes" id="UP000465810">
    <property type="component" value="Unassembled WGS sequence"/>
</dbReference>
<protein>
    <submittedName>
        <fullName evidence="2">UrcA family protein</fullName>
    </submittedName>
</protein>
<feature type="signal peptide" evidence="1">
    <location>
        <begin position="1"/>
        <end position="25"/>
    </location>
</feature>
<name>A0A7X4GDE1_9SPHN</name>
<reference evidence="2 3" key="1">
    <citation type="submission" date="2019-12" db="EMBL/GenBank/DDBJ databases">
        <authorList>
            <person name="Feng G."/>
            <person name="Zhu H."/>
        </authorList>
    </citation>
    <scope>NUCLEOTIDE SEQUENCE [LARGE SCALE GENOMIC DNA]</scope>
    <source>
        <strain evidence="2 3">FGD1</strain>
    </source>
</reference>
<gene>
    <name evidence="2" type="ORF">GR702_02195</name>
</gene>
<evidence type="ECO:0000313" key="2">
    <source>
        <dbReference type="EMBL" id="MYL96585.1"/>
    </source>
</evidence>
<dbReference type="InterPro" id="IPR030972">
    <property type="entry name" value="UrcA_uranyl"/>
</dbReference>
<evidence type="ECO:0000256" key="1">
    <source>
        <dbReference type="SAM" id="SignalP"/>
    </source>
</evidence>
<feature type="chain" id="PRO_5030726254" evidence="1">
    <location>
        <begin position="26"/>
        <end position="105"/>
    </location>
</feature>
<dbReference type="NCBIfam" id="TIGR04433">
    <property type="entry name" value="UrcA_uranyl"/>
    <property type="match status" value="1"/>
</dbReference>
<sequence length="105" mass="11214">MFKTTVFVAAAVCTVGLFSAPASFAAPLTSSREVRYNDLDLATAGGQEQLQSRIRKAARTVCSSRPSTGTRLEPVDRVCFAQAMSQVREQVASAIEKSDDTRLGG</sequence>
<dbReference type="EMBL" id="WVTD01000001">
    <property type="protein sequence ID" value="MYL96585.1"/>
    <property type="molecule type" value="Genomic_DNA"/>
</dbReference>
<keyword evidence="3" id="KW-1185">Reference proteome</keyword>
<evidence type="ECO:0000313" key="3">
    <source>
        <dbReference type="Proteomes" id="UP000465810"/>
    </source>
</evidence>
<accession>A0A7X4GDE1</accession>